<dbReference type="STRING" id="655863.F0X7H0"/>
<proteinExistence type="predicted"/>
<protein>
    <submittedName>
        <fullName evidence="3">Nulp1-pending protein</fullName>
    </submittedName>
</protein>
<feature type="region of interest" description="Disordered" evidence="2">
    <location>
        <begin position="1"/>
        <end position="159"/>
    </location>
</feature>
<evidence type="ECO:0000256" key="2">
    <source>
        <dbReference type="SAM" id="MobiDB-lite"/>
    </source>
</evidence>
<reference evidence="3 4" key="1">
    <citation type="journal article" date="2011" name="Proc. Natl. Acad. Sci. U.S.A.">
        <title>Genome and transcriptome analyses of the mountain pine beetle-fungal symbiont Grosmannia clavigera, a lodgepole pine pathogen.</title>
        <authorList>
            <person name="DiGuistini S."/>
            <person name="Wang Y."/>
            <person name="Liao N.Y."/>
            <person name="Taylor G."/>
            <person name="Tanguay P."/>
            <person name="Feau N."/>
            <person name="Henrissat B."/>
            <person name="Chan S.K."/>
            <person name="Hesse-Orce U."/>
            <person name="Alamouti S.M."/>
            <person name="Tsui C.K.M."/>
            <person name="Docking R.T."/>
            <person name="Levasseur A."/>
            <person name="Haridas S."/>
            <person name="Robertson G."/>
            <person name="Birol I."/>
            <person name="Holt R.A."/>
            <person name="Marra M.A."/>
            <person name="Hamelin R.C."/>
            <person name="Hirst M."/>
            <person name="Jones S.J.M."/>
            <person name="Bohlmann J."/>
            <person name="Breuil C."/>
        </authorList>
    </citation>
    <scope>NUCLEOTIDE SEQUENCE [LARGE SCALE GENOMIC DNA]</scope>
    <source>
        <strain evidence="4">kw1407 / UAMH 11150</strain>
    </source>
</reference>
<dbReference type="OrthoDB" id="205993at2759"/>
<dbReference type="Pfam" id="PF04910">
    <property type="entry name" value="Tcf25"/>
    <property type="match status" value="1"/>
</dbReference>
<name>F0X7H0_GROCL</name>
<dbReference type="InterPro" id="IPR006994">
    <property type="entry name" value="TCF25/Rqc1"/>
</dbReference>
<feature type="compositionally biased region" description="Acidic residues" evidence="2">
    <location>
        <begin position="720"/>
        <end position="739"/>
    </location>
</feature>
<feature type="compositionally biased region" description="Polar residues" evidence="2">
    <location>
        <begin position="743"/>
        <end position="759"/>
    </location>
</feature>
<dbReference type="AlphaFoldDB" id="F0X7H0"/>
<dbReference type="GO" id="GO:1990116">
    <property type="term" value="P:ribosome-associated ubiquitin-dependent protein catabolic process"/>
    <property type="evidence" value="ECO:0007669"/>
    <property type="project" value="TreeGrafter"/>
</dbReference>
<dbReference type="HOGENOM" id="CLU_008321_1_0_1"/>
<dbReference type="EMBL" id="GL629729">
    <property type="protein sequence ID" value="EFX06564.1"/>
    <property type="molecule type" value="Genomic_DNA"/>
</dbReference>
<dbReference type="PANTHER" id="PTHR22684">
    <property type="entry name" value="NULP1-RELATED"/>
    <property type="match status" value="1"/>
</dbReference>
<feature type="compositionally biased region" description="Acidic residues" evidence="2">
    <location>
        <begin position="24"/>
        <end position="37"/>
    </location>
</feature>
<dbReference type="eggNOG" id="KOG2422">
    <property type="taxonomic scope" value="Eukaryota"/>
</dbReference>
<feature type="coiled-coil region" evidence="1">
    <location>
        <begin position="159"/>
        <end position="186"/>
    </location>
</feature>
<dbReference type="PANTHER" id="PTHR22684:SF0">
    <property type="entry name" value="RIBOSOME QUALITY CONTROL COMPLEX SUBUNIT TCF25"/>
    <property type="match status" value="1"/>
</dbReference>
<sequence>MSSRQLKKLRAQEEQKRAALAVDGDADEASSGSEEENLGVRPRAKNAFAAFAALGGDDDGDDGGDNNNDDDDDDDDDNRHNEDGIERPPSSQQQAAKTAKPGKKKKKAKKKDKGGKTEAGAESVSVASSLPVTSPGKKGAKTERKAKSAKDAAAEDDGLDEIDRALKELNIQRPAAQQQVQRQQDQDQSATVLAGGGSNIRIRLNFHDLRVLNELRDVFGRDTIRAARADEGERVDGNPGVVMVDLETFLHGTPTVAPGMGRRAGAMLAAAAASQRGMTEAVARRNPFIEFKDTWARAPSGGLGMRQVTPTAAATSSAVAEYTFTHSPAYVQLDQTFFSLVMMHNHHPLIQFLKQNPYHIASLIQVSRVAKQDQNAALAADLCERALFSFGRATLSSFRQKLAEGLARLSFRRPENRQFLLAGYYYIKSLIPRGTHRTALAWVKLFLSVMPDDEYGLLLWGHALAIRASEERWLLEVFGATDKAGDKVDDKADDKADAKSIPAVRRNPMRAYIRQTLVVARLQLGDEAGARTALEDGLTRLPWLYGALFQALGLDVPLAVWGVQPRDDAEALYTQLYVQQARDLWESTPVAALLRDVAATMPKQTPAAITVLPPAEPVSPSIARFAYLDGTPVTMALVPGSMLHASPNYDFDPLPPPRALNIFSHVGQERPWIVAANEEEEEGRAGASAGAGAGAGAGFDAWGALDRFLMAPGAALDPGFGDEDDFDSGGDDNEDEDDETNQHADVQTSQEQYTRQRTGSMPGAWVEDVDDEEFL</sequence>
<evidence type="ECO:0000256" key="1">
    <source>
        <dbReference type="SAM" id="Coils"/>
    </source>
</evidence>
<feature type="region of interest" description="Disordered" evidence="2">
    <location>
        <begin position="716"/>
        <end position="775"/>
    </location>
</feature>
<feature type="compositionally biased region" description="Low complexity" evidence="2">
    <location>
        <begin position="118"/>
        <end position="129"/>
    </location>
</feature>
<dbReference type="RefSeq" id="XP_014176046.1">
    <property type="nucleotide sequence ID" value="XM_014320571.1"/>
</dbReference>
<gene>
    <name evidence="3" type="ORF">CMQ_6885</name>
</gene>
<evidence type="ECO:0000313" key="4">
    <source>
        <dbReference type="Proteomes" id="UP000007796"/>
    </source>
</evidence>
<feature type="compositionally biased region" description="Basic and acidic residues" evidence="2">
    <location>
        <begin position="77"/>
        <end position="86"/>
    </location>
</feature>
<dbReference type="InParanoid" id="F0X7H0"/>
<feature type="compositionally biased region" description="Basic and acidic residues" evidence="2">
    <location>
        <begin position="140"/>
        <end position="153"/>
    </location>
</feature>
<dbReference type="GO" id="GO:1990112">
    <property type="term" value="C:RQC complex"/>
    <property type="evidence" value="ECO:0007669"/>
    <property type="project" value="TreeGrafter"/>
</dbReference>
<organism evidence="4">
    <name type="scientific">Grosmannia clavigera (strain kw1407 / UAMH 11150)</name>
    <name type="common">Blue stain fungus</name>
    <name type="synonym">Graphiocladiella clavigera</name>
    <dbReference type="NCBI Taxonomy" id="655863"/>
    <lineage>
        <taxon>Eukaryota</taxon>
        <taxon>Fungi</taxon>
        <taxon>Dikarya</taxon>
        <taxon>Ascomycota</taxon>
        <taxon>Pezizomycotina</taxon>
        <taxon>Sordariomycetes</taxon>
        <taxon>Sordariomycetidae</taxon>
        <taxon>Ophiostomatales</taxon>
        <taxon>Ophiostomataceae</taxon>
        <taxon>Leptographium</taxon>
    </lineage>
</organism>
<keyword evidence="1" id="KW-0175">Coiled coil</keyword>
<dbReference type="GO" id="GO:0072344">
    <property type="term" value="P:rescue of stalled ribosome"/>
    <property type="evidence" value="ECO:0007669"/>
    <property type="project" value="TreeGrafter"/>
</dbReference>
<evidence type="ECO:0000313" key="3">
    <source>
        <dbReference type="EMBL" id="EFX06564.1"/>
    </source>
</evidence>
<feature type="compositionally biased region" description="Basic residues" evidence="2">
    <location>
        <begin position="100"/>
        <end position="113"/>
    </location>
</feature>
<dbReference type="Proteomes" id="UP000007796">
    <property type="component" value="Unassembled WGS sequence"/>
</dbReference>
<feature type="compositionally biased region" description="Acidic residues" evidence="2">
    <location>
        <begin position="56"/>
        <end position="76"/>
    </location>
</feature>
<dbReference type="GeneID" id="25980367"/>
<keyword evidence="4" id="KW-1185">Reference proteome</keyword>
<accession>F0X7H0</accession>